<evidence type="ECO:0000259" key="1">
    <source>
        <dbReference type="Pfam" id="PF05699"/>
    </source>
</evidence>
<dbReference type="GeneID" id="107882404"/>
<dbReference type="Proteomes" id="UP000007819">
    <property type="component" value="Unassembled WGS sequence"/>
</dbReference>
<dbReference type="PANTHER" id="PTHR45749">
    <property type="match status" value="1"/>
</dbReference>
<dbReference type="InterPro" id="IPR008906">
    <property type="entry name" value="HATC_C_dom"/>
</dbReference>
<protein>
    <recommendedName>
        <fullName evidence="1">HAT C-terminal dimerisation domain-containing protein</fullName>
    </recommendedName>
</protein>
<dbReference type="RefSeq" id="XP_016656183.1">
    <property type="nucleotide sequence ID" value="XM_016800694.1"/>
</dbReference>
<organism evidence="2 3">
    <name type="scientific">Acyrthosiphon pisum</name>
    <name type="common">Pea aphid</name>
    <dbReference type="NCBI Taxonomy" id="7029"/>
    <lineage>
        <taxon>Eukaryota</taxon>
        <taxon>Metazoa</taxon>
        <taxon>Ecdysozoa</taxon>
        <taxon>Arthropoda</taxon>
        <taxon>Hexapoda</taxon>
        <taxon>Insecta</taxon>
        <taxon>Pterygota</taxon>
        <taxon>Neoptera</taxon>
        <taxon>Paraneoptera</taxon>
        <taxon>Hemiptera</taxon>
        <taxon>Sternorrhyncha</taxon>
        <taxon>Aphidomorpha</taxon>
        <taxon>Aphidoidea</taxon>
        <taxon>Aphididae</taxon>
        <taxon>Macrosiphini</taxon>
        <taxon>Acyrthosiphon</taxon>
    </lineage>
</organism>
<reference evidence="3" key="1">
    <citation type="submission" date="2010-06" db="EMBL/GenBank/DDBJ databases">
        <authorList>
            <person name="Jiang H."/>
            <person name="Abraham K."/>
            <person name="Ali S."/>
            <person name="Alsbrooks S.L."/>
            <person name="Anim B.N."/>
            <person name="Anosike U.S."/>
            <person name="Attaway T."/>
            <person name="Bandaranaike D.P."/>
            <person name="Battles P.K."/>
            <person name="Bell S.N."/>
            <person name="Bell A.V."/>
            <person name="Beltran B."/>
            <person name="Bickham C."/>
            <person name="Bustamante Y."/>
            <person name="Caleb T."/>
            <person name="Canada A."/>
            <person name="Cardenas V."/>
            <person name="Carter K."/>
            <person name="Chacko J."/>
            <person name="Chandrabose M.N."/>
            <person name="Chavez D."/>
            <person name="Chavez A."/>
            <person name="Chen L."/>
            <person name="Chu H.-S."/>
            <person name="Claassen K.J."/>
            <person name="Cockrell R."/>
            <person name="Collins M."/>
            <person name="Cooper J.A."/>
            <person name="Cree A."/>
            <person name="Curry S.M."/>
            <person name="Da Y."/>
            <person name="Dao M.D."/>
            <person name="Das B."/>
            <person name="Davila M.-L."/>
            <person name="Davy-Carroll L."/>
            <person name="Denson S."/>
            <person name="Dinh H."/>
            <person name="Ebong V.E."/>
            <person name="Edwards J.R."/>
            <person name="Egan A."/>
            <person name="El-Daye J."/>
            <person name="Escobedo L."/>
            <person name="Fernandez S."/>
            <person name="Fernando P.R."/>
            <person name="Flagg N."/>
            <person name="Forbes L.D."/>
            <person name="Fowler R.G."/>
            <person name="Fu Q."/>
            <person name="Gabisi R.A."/>
            <person name="Ganer J."/>
            <person name="Garbino Pronczuk A."/>
            <person name="Garcia R.M."/>
            <person name="Garner T."/>
            <person name="Garrett T.E."/>
            <person name="Gonzalez D.A."/>
            <person name="Hamid H."/>
            <person name="Hawkins E.S."/>
            <person name="Hirani K."/>
            <person name="Hogues M.E."/>
            <person name="Hollins B."/>
            <person name="Hsiao C.-H."/>
            <person name="Jabil R."/>
            <person name="James M.L."/>
            <person name="Jhangiani S.N."/>
            <person name="Johnson B."/>
            <person name="Johnson Q."/>
            <person name="Joshi V."/>
            <person name="Kalu J.B."/>
            <person name="Kam C."/>
            <person name="Kashfia A."/>
            <person name="Keebler J."/>
            <person name="Kisamo H."/>
            <person name="Kovar C.L."/>
            <person name="Lago L.A."/>
            <person name="Lai C.-Y."/>
            <person name="Laidlaw J."/>
            <person name="Lara F."/>
            <person name="Le T.-K."/>
            <person name="Lee S.L."/>
            <person name="Legall F.H."/>
            <person name="Lemon S.J."/>
            <person name="Lewis L.R."/>
            <person name="Li B."/>
            <person name="Liu Y."/>
            <person name="Liu Y.-S."/>
            <person name="Lopez J."/>
            <person name="Lozado R.J."/>
            <person name="Lu J."/>
            <person name="Madu R.C."/>
            <person name="Maheshwari M."/>
            <person name="Maheshwari R."/>
            <person name="Malloy K."/>
            <person name="Martinez E."/>
            <person name="Mathew T."/>
            <person name="Mercado I.C."/>
            <person name="Mercado C."/>
            <person name="Meyer B."/>
            <person name="Montgomery K."/>
            <person name="Morgan M.B."/>
            <person name="Munidasa M."/>
            <person name="Nazareth L.V."/>
            <person name="Nelson J."/>
            <person name="Ng B.M."/>
            <person name="Nguyen N.B."/>
            <person name="Nguyen P.Q."/>
            <person name="Nguyen T."/>
            <person name="Obregon M."/>
            <person name="Okwuonu G.O."/>
            <person name="Onwere C.G."/>
            <person name="Orozco G."/>
            <person name="Parra A."/>
            <person name="Patel S."/>
            <person name="Patil S."/>
            <person name="Perez A."/>
            <person name="Perez Y."/>
            <person name="Pham C."/>
            <person name="Primus E.L."/>
            <person name="Pu L.-L."/>
            <person name="Puazo M."/>
            <person name="Qin X."/>
            <person name="Quiroz J.B."/>
            <person name="Reese J."/>
            <person name="Richards S."/>
            <person name="Rives C.M."/>
            <person name="Robberts R."/>
            <person name="Ruiz S.J."/>
            <person name="Ruiz M.J."/>
            <person name="Santibanez J."/>
            <person name="Schneider B.W."/>
            <person name="Sisson I."/>
            <person name="Smith M."/>
            <person name="Sodergren E."/>
            <person name="Song X.-Z."/>
            <person name="Song B.B."/>
            <person name="Summersgill H."/>
            <person name="Thelus R."/>
            <person name="Thornton R.D."/>
            <person name="Trejos Z.Y."/>
            <person name="Usmani K."/>
            <person name="Vattathil S."/>
            <person name="Villasana D."/>
            <person name="Walker D.L."/>
            <person name="Wang S."/>
            <person name="Wang K."/>
            <person name="White C.S."/>
            <person name="Williams A.C."/>
            <person name="Williamson J."/>
            <person name="Wilson K."/>
            <person name="Woghiren I.O."/>
            <person name="Woodworth J.R."/>
            <person name="Worley K.C."/>
            <person name="Wright R.A."/>
            <person name="Wu W."/>
            <person name="Young L."/>
            <person name="Zhang L."/>
            <person name="Zhang J."/>
            <person name="Zhu Y."/>
            <person name="Muzny D.M."/>
            <person name="Weinstock G."/>
            <person name="Gibbs R.A."/>
        </authorList>
    </citation>
    <scope>NUCLEOTIDE SEQUENCE [LARGE SCALE GENOMIC DNA]</scope>
    <source>
        <strain evidence="3">LSR1</strain>
    </source>
</reference>
<dbReference type="Pfam" id="PF05699">
    <property type="entry name" value="Dimer_Tnp_hAT"/>
    <property type="match status" value="1"/>
</dbReference>
<accession>A0A8R2D173</accession>
<feature type="domain" description="HAT C-terminal dimerisation" evidence="1">
    <location>
        <begin position="88"/>
        <end position="131"/>
    </location>
</feature>
<dbReference type="PANTHER" id="PTHR45749:SF37">
    <property type="entry name" value="OS05G0311600 PROTEIN"/>
    <property type="match status" value="1"/>
</dbReference>
<proteinExistence type="predicted"/>
<reference evidence="2" key="2">
    <citation type="submission" date="2022-06" db="UniProtKB">
        <authorList>
            <consortium name="EnsemblMetazoa"/>
        </authorList>
    </citation>
    <scope>IDENTIFICATION</scope>
</reference>
<keyword evidence="3" id="KW-1185">Reference proteome</keyword>
<name>A0A8R2D173_ACYPI</name>
<dbReference type="AlphaFoldDB" id="A0A8R2D173"/>
<sequence length="157" mass="18152">MKITVYNSVIDKMLNGIKVRFSQDTLNLIDSVGNLLKLEIEKEHIQTISDTFSLSFDQLDTEVRLFTQIDDIPRGSNNSTRTQWLKFTTIPVTSYSCERAFSKMAIVKNKLRSTMAQERLDALLTIFIEQEIVNSLDMEEIIDEFKTLTSIQRRLPL</sequence>
<dbReference type="SUPFAM" id="SSF53098">
    <property type="entry name" value="Ribonuclease H-like"/>
    <property type="match status" value="1"/>
</dbReference>
<dbReference type="GO" id="GO:0046983">
    <property type="term" value="F:protein dimerization activity"/>
    <property type="evidence" value="ECO:0007669"/>
    <property type="project" value="InterPro"/>
</dbReference>
<dbReference type="KEGG" id="api:107882404"/>
<evidence type="ECO:0000313" key="3">
    <source>
        <dbReference type="Proteomes" id="UP000007819"/>
    </source>
</evidence>
<dbReference type="OrthoDB" id="6623686at2759"/>
<dbReference type="EnsemblMetazoa" id="XM_016800694.1">
    <property type="protein sequence ID" value="XP_016656183.1"/>
    <property type="gene ID" value="LOC107882404"/>
</dbReference>
<dbReference type="InterPro" id="IPR012337">
    <property type="entry name" value="RNaseH-like_sf"/>
</dbReference>
<evidence type="ECO:0000313" key="2">
    <source>
        <dbReference type="EnsemblMetazoa" id="XP_016656183.1"/>
    </source>
</evidence>